<evidence type="ECO:0000256" key="3">
    <source>
        <dbReference type="ARBA" id="ARBA00022827"/>
    </source>
</evidence>
<dbReference type="PANTHER" id="PTHR13878">
    <property type="entry name" value="GULONOLACTONE OXIDASE"/>
    <property type="match status" value="1"/>
</dbReference>
<dbReference type="SUPFAM" id="SSF55103">
    <property type="entry name" value="FAD-linked oxidases, C-terminal domain"/>
    <property type="match status" value="1"/>
</dbReference>
<evidence type="ECO:0000259" key="6">
    <source>
        <dbReference type="PROSITE" id="PS51387"/>
    </source>
</evidence>
<dbReference type="InterPro" id="IPR016166">
    <property type="entry name" value="FAD-bd_PCMH"/>
</dbReference>
<keyword evidence="5" id="KW-0732">Signal</keyword>
<dbReference type="Pfam" id="PF08031">
    <property type="entry name" value="BBE"/>
    <property type="match status" value="1"/>
</dbReference>
<sequence>MASLVSKTSLVLLAAHLLGVAAADNCTLASFNATLGGRLQSLKPFSLPCFSQYNGIPMDPDELACKVIQSNYSDPFLRANSVNGYMYNQAEICASDPANQCLLDNSDPTNPQALGASCNQGNMPSFSLEVQGPKDVVEAFRFSSCSGTRLSIKNSGHDFLGRSSGQGTLSLWTRHLQSMHYNPAFVPTSCNATSKYDTITVQAGVNFDEVYHFANAHNVTFIGGYSPTVGVSGGWTQTGGHSILSPVYGLGVDRVVQYKIVTPDGKYRIANECQNQELFWALRGGGGGTFGVVMESTHRVEPQQRSTIPRYLGKQCSQVGSRGWGGHISGNSLINVTPLLSLSEAKNSLAEAVAYAKSQGGTAVIEEFPSWYEFYQKYVVPNAVTVGNAHFAATRLIPKTVFETATGRADLMNFFSMLLSKGGSVYIPVVGPLLYKDVKPNSATPAWRDAIWSVGADGFWAWNSTLQTREQKVAEMQDMTALLEEITPGSGAYSPEANPFTKNWQEAWWGNENYDKLLKIKGKYDPNGLLGCWKCVGWKESDAQSSCFAAFD</sequence>
<gene>
    <name evidence="7" type="ORF">AARAC_005510</name>
</gene>
<keyword evidence="3" id="KW-0274">FAD</keyword>
<evidence type="ECO:0000313" key="7">
    <source>
        <dbReference type="EMBL" id="PIG79944.1"/>
    </source>
</evidence>
<evidence type="ECO:0000256" key="2">
    <source>
        <dbReference type="ARBA" id="ARBA00022630"/>
    </source>
</evidence>
<feature type="domain" description="FAD-binding PCMH-type" evidence="6">
    <location>
        <begin position="120"/>
        <end position="303"/>
    </location>
</feature>
<feature type="signal peptide" evidence="5">
    <location>
        <begin position="1"/>
        <end position="23"/>
    </location>
</feature>
<keyword evidence="2" id="KW-0285">Flavoprotein</keyword>
<evidence type="ECO:0000256" key="4">
    <source>
        <dbReference type="ARBA" id="ARBA00023002"/>
    </source>
</evidence>
<protein>
    <submittedName>
        <fullName evidence="7">Isoamyl alcohol oxidase</fullName>
    </submittedName>
</protein>
<dbReference type="GO" id="GO:0016491">
    <property type="term" value="F:oxidoreductase activity"/>
    <property type="evidence" value="ECO:0007669"/>
    <property type="project" value="UniProtKB-KW"/>
</dbReference>
<evidence type="ECO:0000256" key="1">
    <source>
        <dbReference type="ARBA" id="ARBA00005466"/>
    </source>
</evidence>
<dbReference type="InterPro" id="IPR050432">
    <property type="entry name" value="FAD-linked_Oxidoreductases_BP"/>
</dbReference>
<reference evidence="7 8" key="1">
    <citation type="submission" date="2017-05" db="EMBL/GenBank/DDBJ databases">
        <title>Genome sequence for an aflatoxigenic pathogen of Argentinian peanut, Aspergillus arachidicola.</title>
        <authorList>
            <person name="Moore G."/>
            <person name="Beltz S.B."/>
            <person name="Mack B.M."/>
        </authorList>
    </citation>
    <scope>NUCLEOTIDE SEQUENCE [LARGE SCALE GENOMIC DNA]</scope>
    <source>
        <strain evidence="7 8">CBS 117610</strain>
    </source>
</reference>
<organism evidence="7 8">
    <name type="scientific">Aspergillus arachidicola</name>
    <dbReference type="NCBI Taxonomy" id="656916"/>
    <lineage>
        <taxon>Eukaryota</taxon>
        <taxon>Fungi</taxon>
        <taxon>Dikarya</taxon>
        <taxon>Ascomycota</taxon>
        <taxon>Pezizomycotina</taxon>
        <taxon>Eurotiomycetes</taxon>
        <taxon>Eurotiomycetidae</taxon>
        <taxon>Eurotiales</taxon>
        <taxon>Aspergillaceae</taxon>
        <taxon>Aspergillus</taxon>
        <taxon>Aspergillus subgen. Circumdati</taxon>
    </lineage>
</organism>
<accession>A0A2G7FH57</accession>
<dbReference type="STRING" id="656916.A0A2G7FH57"/>
<dbReference type="Pfam" id="PF01565">
    <property type="entry name" value="FAD_binding_4"/>
    <property type="match status" value="1"/>
</dbReference>
<dbReference type="Gene3D" id="3.30.465.10">
    <property type="match status" value="2"/>
</dbReference>
<dbReference type="InterPro" id="IPR016164">
    <property type="entry name" value="FAD-linked_Oxase-like_C"/>
</dbReference>
<dbReference type="PANTHER" id="PTHR13878:SF91">
    <property type="entry name" value="FAD BINDING DOMAIN PROTEIN (AFU_ORTHOLOGUE AFUA_6G12070)-RELATED"/>
    <property type="match status" value="1"/>
</dbReference>
<evidence type="ECO:0000256" key="5">
    <source>
        <dbReference type="SAM" id="SignalP"/>
    </source>
</evidence>
<name>A0A2G7FH57_9EURO</name>
<dbReference type="Proteomes" id="UP000231358">
    <property type="component" value="Unassembled WGS sequence"/>
</dbReference>
<dbReference type="InterPro" id="IPR006094">
    <property type="entry name" value="Oxid_FAD_bind_N"/>
</dbReference>
<dbReference type="InterPro" id="IPR016169">
    <property type="entry name" value="FAD-bd_PCMH_sub2"/>
</dbReference>
<dbReference type="InterPro" id="IPR012951">
    <property type="entry name" value="BBE"/>
</dbReference>
<keyword evidence="8" id="KW-1185">Reference proteome</keyword>
<comment type="similarity">
    <text evidence="1">Belongs to the oxygen-dependent FAD-linked oxidoreductase family.</text>
</comment>
<dbReference type="PROSITE" id="PS51387">
    <property type="entry name" value="FAD_PCMH"/>
    <property type="match status" value="1"/>
</dbReference>
<dbReference type="EMBL" id="NEXV01000642">
    <property type="protein sequence ID" value="PIG79944.1"/>
    <property type="molecule type" value="Genomic_DNA"/>
</dbReference>
<evidence type="ECO:0000313" key="8">
    <source>
        <dbReference type="Proteomes" id="UP000231358"/>
    </source>
</evidence>
<dbReference type="InterPro" id="IPR036318">
    <property type="entry name" value="FAD-bd_PCMH-like_sf"/>
</dbReference>
<comment type="caution">
    <text evidence="7">The sequence shown here is derived from an EMBL/GenBank/DDBJ whole genome shotgun (WGS) entry which is preliminary data.</text>
</comment>
<dbReference type="GO" id="GO:0071949">
    <property type="term" value="F:FAD binding"/>
    <property type="evidence" value="ECO:0007669"/>
    <property type="project" value="InterPro"/>
</dbReference>
<feature type="chain" id="PRO_5013916304" evidence="5">
    <location>
        <begin position="24"/>
        <end position="552"/>
    </location>
</feature>
<keyword evidence="4" id="KW-0560">Oxidoreductase</keyword>
<dbReference type="SUPFAM" id="SSF56176">
    <property type="entry name" value="FAD-binding/transporter-associated domain-like"/>
    <property type="match status" value="1"/>
</dbReference>
<dbReference type="AlphaFoldDB" id="A0A2G7FH57"/>
<proteinExistence type="inferred from homology"/>